<dbReference type="PANTHER" id="PTHR43132">
    <property type="entry name" value="ARSENICAL RESISTANCE OPERON REPRESSOR ARSR-RELATED"/>
    <property type="match status" value="1"/>
</dbReference>
<dbReference type="CDD" id="cd00090">
    <property type="entry name" value="HTH_ARSR"/>
    <property type="match status" value="1"/>
</dbReference>
<dbReference type="SUPFAM" id="SSF46785">
    <property type="entry name" value="Winged helix' DNA-binding domain"/>
    <property type="match status" value="1"/>
</dbReference>
<organism evidence="5 6">
    <name type="scientific">Nonomuraea glycinis</name>
    <dbReference type="NCBI Taxonomy" id="2047744"/>
    <lineage>
        <taxon>Bacteria</taxon>
        <taxon>Bacillati</taxon>
        <taxon>Actinomycetota</taxon>
        <taxon>Actinomycetes</taxon>
        <taxon>Streptosporangiales</taxon>
        <taxon>Streptosporangiaceae</taxon>
        <taxon>Nonomuraea</taxon>
    </lineage>
</organism>
<reference evidence="5" key="2">
    <citation type="submission" date="2020-09" db="EMBL/GenBank/DDBJ databases">
        <authorList>
            <person name="Sun Q."/>
            <person name="Zhou Y."/>
        </authorList>
    </citation>
    <scope>NUCLEOTIDE SEQUENCE</scope>
    <source>
        <strain evidence="5">CGMCC 4.7430</strain>
    </source>
</reference>
<dbReference type="PANTHER" id="PTHR43132:SF8">
    <property type="entry name" value="HTH-TYPE TRANSCRIPTIONAL REGULATOR KMTR"/>
    <property type="match status" value="1"/>
</dbReference>
<dbReference type="InterPro" id="IPR036388">
    <property type="entry name" value="WH-like_DNA-bd_sf"/>
</dbReference>
<dbReference type="Pfam" id="PF12840">
    <property type="entry name" value="HTH_20"/>
    <property type="match status" value="1"/>
</dbReference>
<name>A0A918A820_9ACTN</name>
<gene>
    <name evidence="5" type="ORF">GCM10012278_45340</name>
</gene>
<keyword evidence="1" id="KW-0805">Transcription regulation</keyword>
<evidence type="ECO:0000256" key="3">
    <source>
        <dbReference type="ARBA" id="ARBA00023163"/>
    </source>
</evidence>
<dbReference type="InterPro" id="IPR051011">
    <property type="entry name" value="Metal_resp_trans_reg"/>
</dbReference>
<feature type="domain" description="HTH arsR-type" evidence="4">
    <location>
        <begin position="260"/>
        <end position="335"/>
    </location>
</feature>
<dbReference type="GO" id="GO:0003700">
    <property type="term" value="F:DNA-binding transcription factor activity"/>
    <property type="evidence" value="ECO:0007669"/>
    <property type="project" value="InterPro"/>
</dbReference>
<keyword evidence="2" id="KW-0238">DNA-binding</keyword>
<dbReference type="InterPro" id="IPR011991">
    <property type="entry name" value="ArsR-like_HTH"/>
</dbReference>
<dbReference type="InterPro" id="IPR036390">
    <property type="entry name" value="WH_DNA-bd_sf"/>
</dbReference>
<evidence type="ECO:0000256" key="2">
    <source>
        <dbReference type="ARBA" id="ARBA00023125"/>
    </source>
</evidence>
<dbReference type="SMART" id="SM00418">
    <property type="entry name" value="HTH_ARSR"/>
    <property type="match status" value="1"/>
</dbReference>
<dbReference type="RefSeq" id="WP_189140668.1">
    <property type="nucleotide sequence ID" value="NZ_BMNK01000007.1"/>
</dbReference>
<dbReference type="Proteomes" id="UP000660745">
    <property type="component" value="Unassembled WGS sequence"/>
</dbReference>
<sequence length="346" mass="38413">MSTHRPKGTLKIVFTTEDLALTRIANRADLMWEMMGSLHRLQIRDGGATMDSWRRQAHLRLTETGLLPSVRALLLPLAPRGPYFPDFLTPIEAQLSDENAIQALLDTPRARIQHELDLLRHSTGLASADLEDLARGNPQTIARLGNLAAAYCDTILTPRRPAIDRILAQERAILLRHLSMDGIEQTLAHLKPTIRWRPPTLEVDYPPGLDREIHLRGRGLTLIPTYFCRANPVALVDHRLPPVLAYPAPHRRPPDTGATDALAALLGRTRAEILHRIALTPGGCSTTELARRTGVSQATASEHAQVLRQAKLITSVRQANLMLHHPTRLGNELLTEARDPHSGRTL</sequence>
<keyword evidence="3" id="KW-0804">Transcription</keyword>
<reference evidence="5" key="1">
    <citation type="journal article" date="2014" name="Int. J. Syst. Evol. Microbiol.">
        <title>Complete genome sequence of Corynebacterium casei LMG S-19264T (=DSM 44701T), isolated from a smear-ripened cheese.</title>
        <authorList>
            <consortium name="US DOE Joint Genome Institute (JGI-PGF)"/>
            <person name="Walter F."/>
            <person name="Albersmeier A."/>
            <person name="Kalinowski J."/>
            <person name="Ruckert C."/>
        </authorList>
    </citation>
    <scope>NUCLEOTIDE SEQUENCE</scope>
    <source>
        <strain evidence="5">CGMCC 4.7430</strain>
    </source>
</reference>
<evidence type="ECO:0000256" key="1">
    <source>
        <dbReference type="ARBA" id="ARBA00023015"/>
    </source>
</evidence>
<evidence type="ECO:0000259" key="4">
    <source>
        <dbReference type="SMART" id="SM00418"/>
    </source>
</evidence>
<dbReference type="InterPro" id="IPR001845">
    <property type="entry name" value="HTH_ArsR_DNA-bd_dom"/>
</dbReference>
<proteinExistence type="predicted"/>
<keyword evidence="6" id="KW-1185">Reference proteome</keyword>
<dbReference type="GO" id="GO:0003677">
    <property type="term" value="F:DNA binding"/>
    <property type="evidence" value="ECO:0007669"/>
    <property type="project" value="UniProtKB-KW"/>
</dbReference>
<comment type="caution">
    <text evidence="5">The sequence shown here is derived from an EMBL/GenBank/DDBJ whole genome shotgun (WGS) entry which is preliminary data.</text>
</comment>
<dbReference type="EMBL" id="BMNK01000007">
    <property type="protein sequence ID" value="GGP09480.1"/>
    <property type="molecule type" value="Genomic_DNA"/>
</dbReference>
<protein>
    <submittedName>
        <fullName evidence="5">Transcriptional regulator</fullName>
    </submittedName>
</protein>
<dbReference type="AlphaFoldDB" id="A0A918A820"/>
<evidence type="ECO:0000313" key="5">
    <source>
        <dbReference type="EMBL" id="GGP09480.1"/>
    </source>
</evidence>
<evidence type="ECO:0000313" key="6">
    <source>
        <dbReference type="Proteomes" id="UP000660745"/>
    </source>
</evidence>
<dbReference type="Gene3D" id="1.10.10.10">
    <property type="entry name" value="Winged helix-like DNA-binding domain superfamily/Winged helix DNA-binding domain"/>
    <property type="match status" value="1"/>
</dbReference>
<accession>A0A918A820</accession>